<dbReference type="InterPro" id="IPR051783">
    <property type="entry name" value="NAD(P)-dependent_oxidoreduct"/>
</dbReference>
<evidence type="ECO:0000259" key="1">
    <source>
        <dbReference type="Pfam" id="PF13460"/>
    </source>
</evidence>
<dbReference type="Gene3D" id="3.40.50.720">
    <property type="entry name" value="NAD(P)-binding Rossmann-like Domain"/>
    <property type="match status" value="1"/>
</dbReference>
<feature type="domain" description="NAD(P)-binding" evidence="1">
    <location>
        <begin position="7"/>
        <end position="108"/>
    </location>
</feature>
<dbReference type="InterPro" id="IPR016040">
    <property type="entry name" value="NAD(P)-bd_dom"/>
</dbReference>
<dbReference type="PANTHER" id="PTHR48079">
    <property type="entry name" value="PROTEIN YEEZ"/>
    <property type="match status" value="1"/>
</dbReference>
<reference evidence="2" key="1">
    <citation type="submission" date="2020-02" db="EMBL/GenBank/DDBJ databases">
        <authorList>
            <person name="Meier V. D."/>
        </authorList>
    </citation>
    <scope>NUCLEOTIDE SEQUENCE</scope>
    <source>
        <strain evidence="2">AVDCRST_MAG67</strain>
    </source>
</reference>
<organism evidence="2">
    <name type="scientific">uncultured Solirubrobacteraceae bacterium</name>
    <dbReference type="NCBI Taxonomy" id="1162706"/>
    <lineage>
        <taxon>Bacteria</taxon>
        <taxon>Bacillati</taxon>
        <taxon>Actinomycetota</taxon>
        <taxon>Thermoleophilia</taxon>
        <taxon>Solirubrobacterales</taxon>
        <taxon>Solirubrobacteraceae</taxon>
        <taxon>environmental samples</taxon>
    </lineage>
</organism>
<dbReference type="PANTHER" id="PTHR48079:SF6">
    <property type="entry name" value="NAD(P)-BINDING DOMAIN-CONTAINING PROTEIN-RELATED"/>
    <property type="match status" value="1"/>
</dbReference>
<evidence type="ECO:0000313" key="2">
    <source>
        <dbReference type="EMBL" id="CAA9498014.1"/>
    </source>
</evidence>
<proteinExistence type="predicted"/>
<dbReference type="Pfam" id="PF13460">
    <property type="entry name" value="NAD_binding_10"/>
    <property type="match status" value="1"/>
</dbReference>
<dbReference type="GO" id="GO:0005737">
    <property type="term" value="C:cytoplasm"/>
    <property type="evidence" value="ECO:0007669"/>
    <property type="project" value="TreeGrafter"/>
</dbReference>
<sequence length="305" mass="32586">MRILLTGASGSIGAALHPALVAAGHELRGFGRDRSRVPATLPFVSGDAITGAGLDEALAGIDAAYFLIHSMEGGAGRGAFADNERIAAENFVAAAQRAGVRRVIYLGGLVPQGQALSRHLGSRLEVERILLAGLPEAVALRASIVIGARSRSFRFLVHLVERMKVLALPAWRDHRTQPIDVRDVRAFLLSSATTPHARGGLSLDIAGPDILTYGQMIERIADLMLVRRRALNFGRNATPIVAPVAAALAGEQAGFIGPLMESLSSDLLPRDDRAPALLGVRLHRFDSAVERALREWEARESLAAR</sequence>
<gene>
    <name evidence="2" type="ORF">AVDCRST_MAG67-1669</name>
</gene>
<protein>
    <recommendedName>
        <fullName evidence="1">NAD(P)-binding domain-containing protein</fullName>
    </recommendedName>
</protein>
<dbReference type="AlphaFoldDB" id="A0A6J4SGN7"/>
<dbReference type="GO" id="GO:0004029">
    <property type="term" value="F:aldehyde dehydrogenase (NAD+) activity"/>
    <property type="evidence" value="ECO:0007669"/>
    <property type="project" value="TreeGrafter"/>
</dbReference>
<dbReference type="EMBL" id="CADCVQ010000074">
    <property type="protein sequence ID" value="CAA9498014.1"/>
    <property type="molecule type" value="Genomic_DNA"/>
</dbReference>
<accession>A0A6J4SGN7</accession>
<name>A0A6J4SGN7_9ACTN</name>
<dbReference type="InterPro" id="IPR036291">
    <property type="entry name" value="NAD(P)-bd_dom_sf"/>
</dbReference>
<dbReference type="SUPFAM" id="SSF51735">
    <property type="entry name" value="NAD(P)-binding Rossmann-fold domains"/>
    <property type="match status" value="1"/>
</dbReference>